<dbReference type="STRING" id="546275.FUSPEROL_01433"/>
<feature type="coiled-coil region" evidence="6">
    <location>
        <begin position="852"/>
        <end position="902"/>
    </location>
</feature>
<evidence type="ECO:0000259" key="9">
    <source>
        <dbReference type="Pfam" id="PF18741"/>
    </source>
</evidence>
<dbReference type="FunFam" id="3.40.960.10:FF:000002">
    <property type="entry name" value="DNA helicase related protein"/>
    <property type="match status" value="1"/>
</dbReference>
<dbReference type="InterPro" id="IPR011335">
    <property type="entry name" value="Restrct_endonuc-II-like"/>
</dbReference>
<gene>
    <name evidence="10" type="ORF">FUSPEROL_01433</name>
</gene>
<evidence type="ECO:0000256" key="3">
    <source>
        <dbReference type="ARBA" id="ARBA00022801"/>
    </source>
</evidence>
<name>D4CVI9_9FUSO</name>
<dbReference type="Pfam" id="PF13086">
    <property type="entry name" value="AAA_11"/>
    <property type="match status" value="2"/>
</dbReference>
<organism evidence="10 11">
    <name type="scientific">Fusobacterium periodonticum ATCC 33693</name>
    <dbReference type="NCBI Taxonomy" id="546275"/>
    <lineage>
        <taxon>Bacteria</taxon>
        <taxon>Fusobacteriati</taxon>
        <taxon>Fusobacteriota</taxon>
        <taxon>Fusobacteriia</taxon>
        <taxon>Fusobacteriales</taxon>
        <taxon>Fusobacteriaceae</taxon>
        <taxon>Fusobacterium</taxon>
    </lineage>
</organism>
<keyword evidence="4" id="KW-0347">Helicase</keyword>
<feature type="domain" description="DNA2/NAM7 helicase-like C-terminal" evidence="8">
    <location>
        <begin position="1145"/>
        <end position="1319"/>
    </location>
</feature>
<dbReference type="InterPro" id="IPR041677">
    <property type="entry name" value="DNA2/NAM7_AAA_11"/>
</dbReference>
<dbReference type="SUPFAM" id="SSF52540">
    <property type="entry name" value="P-loop containing nucleoside triphosphate hydrolases"/>
    <property type="match status" value="2"/>
</dbReference>
<evidence type="ECO:0000313" key="10">
    <source>
        <dbReference type="EMBL" id="EFE86642.1"/>
    </source>
</evidence>
<sequence>MLLHNFSDSYIYKGGEVMDKRGNIIALYQYIAEVVKSMKTEKKDIHDEEWYYFLEELPTYSGITLNYLNNKNNISNQKILQVEKIPFLKPLAIDQELLEWISGDWSDYKSTVKLSSEKIIKENDSTKVVNISKKEKESLEKLLKDRKLWIEEQKKIEVVRKLFDTLYNKYLILDRDSDSLELVLGNGLVKVPNEDICYPILLKKVNFTVDTEKNIIFITDGTDNDLITQELYLNFLAEVENINLDNIFYLEDKIVEDNIHPLSKNDTIKDFFREFIHNLNPRAQFIEDPVKKNKETVITIEWKPILFIRKKDDGKVDAINNIIKDIENGGEIPDYLTELVGIIENDKRTIEEIPDILFTKETNNEQIEIIKSLYSHRAVVVQGPPGTGKTHTIANLLGHFLAEGKNVLITSQTKKALDVLKEKIPTDIQDLCISMLDDDSSDLGNSVETISEKLGYLNLENLKNEYQEIEKQRNELKEDIKNIKRKIFNIKYQESHPIIYNKESITLKDAGEFLRKNQRELDRIPGIVRTDAPCPIDNEELAFLKSGYKKAVSKEEEKEIELGLNKLSDFWSLEEFKEMLENKKEVISRLELLLKNKKYHIADNLFYIDEKTIMDLEKFKNYSNVDKIIPEDLKVIEDWKRDVCIAGTENSGDRKIWLSFIKDLRRLHDLTNMVKDQLFKKEVVYKDIDVSTAKKLITGLKKGLEKPGFFFKHRLRKARREIADKVTINNRILETLYDCNVALEYTNLTELKENTKNTWSILMTGNSLIDKENNKNLYKQLYSYAEQMEYLLNWYDREKKIFLHKIENAGFEKLDFNKTEGSPVYVDEINQILDFIPSLEELINIGKVALEYREINQKHSDYLEKIENIVKEHSSLGKEFKNAILNENVDKYSETLEKLKLLSEKEILYGKYKTLLNNVKTVANSWGDELEKGLFNEKIENIYNAWKYKQISQKLKELAEKPYVILQTDILEKSEELKKLTTELVTKKTWYNIIKFIEEKDNLAISQALRGWRQTIQKIGKGTGKNASIHKKTAKEKMLLCQKVVPAWIMPLNKVFDTLNPIENRFDIIIVDEASQSDISSLILLYMAKKIIIVGDDKQVSPSDVGVNIDKINMFRRKYIKDKVPNDDLYGIRASLYSIVSTTFQPISLREHFRSVPEIIGYSNKTSYDNKILPLRDSTSSILKPAIVEYKVDGKRDEKNKINKIEAETIVSLIETCLTRKEYKNSTFGVISLLGDEQVELIQNLIVQRIPATEIESHKILCGNSASFQGDERDVIFISLVDSSEENKSLRLVGEGVEGAIRKRYNVAISRAKDQLWIIHSIDKNTLKEGDLRKELFDYIDSLKENGLEKTSVENITISDFENEVAKHLIEKNYTIKQKWKVGSYDIDIVAIYEDKKIAIECDGKTLNHTEEEVITNLEEQEILERCGWEFIRVRASEYFRNPEKAIKDIIIQLDDKGVYPNQKKIHIDKNELLNNIKSEALELMERYEE</sequence>
<reference evidence="10 11" key="1">
    <citation type="submission" date="2010-02" db="EMBL/GenBank/DDBJ databases">
        <authorList>
            <person name="Weinstock G."/>
            <person name="Sodergren E."/>
            <person name="Clifton S."/>
            <person name="Fulton L."/>
            <person name="Fulton B."/>
            <person name="Courtney L."/>
            <person name="Fronick C."/>
            <person name="Harrison M."/>
            <person name="Strong C."/>
            <person name="Farmer C."/>
            <person name="Delahaunty K."/>
            <person name="Markovic C."/>
            <person name="Hall O."/>
            <person name="Minx P."/>
            <person name="Tomlinson C."/>
            <person name="Mitreva M."/>
            <person name="Nelson J."/>
            <person name="Hou S."/>
            <person name="Wollam A."/>
            <person name="Pepin K.H."/>
            <person name="Johnson M."/>
            <person name="Bhonagiri V."/>
            <person name="Zhang X."/>
            <person name="Suruliraj S."/>
            <person name="Warren W."/>
            <person name="Chinwalla A."/>
            <person name="Mardis E.R."/>
            <person name="Wilson R.K."/>
        </authorList>
    </citation>
    <scope>NUCLEOTIDE SEQUENCE [LARGE SCALE GENOMIC DNA]</scope>
    <source>
        <strain evidence="10 11">ATCC 33693</strain>
    </source>
</reference>
<dbReference type="Pfam" id="PF18741">
    <property type="entry name" value="MTES_1575"/>
    <property type="match status" value="1"/>
</dbReference>
<evidence type="ECO:0000313" key="11">
    <source>
        <dbReference type="Proteomes" id="UP000003748"/>
    </source>
</evidence>
<dbReference type="HOGENOM" id="CLU_000738_1_0_0"/>
<dbReference type="CDD" id="cd18808">
    <property type="entry name" value="SF1_C_Upf1"/>
    <property type="match status" value="1"/>
</dbReference>
<evidence type="ECO:0000256" key="6">
    <source>
        <dbReference type="SAM" id="Coils"/>
    </source>
</evidence>
<evidence type="ECO:0008006" key="12">
    <source>
        <dbReference type="Google" id="ProtNLM"/>
    </source>
</evidence>
<evidence type="ECO:0000259" key="7">
    <source>
        <dbReference type="Pfam" id="PF13086"/>
    </source>
</evidence>
<dbReference type="InterPro" id="IPR047187">
    <property type="entry name" value="SF1_C_Upf1"/>
</dbReference>
<keyword evidence="6" id="KW-0175">Coiled coil</keyword>
<dbReference type="InterPro" id="IPR041679">
    <property type="entry name" value="DNA2/NAM7-like_C"/>
</dbReference>
<comment type="similarity">
    <text evidence="1">Belongs to the DNA2/NAM7 helicase family.</text>
</comment>
<dbReference type="EMBL" id="ACJY01000072">
    <property type="protein sequence ID" value="EFE86642.1"/>
    <property type="molecule type" value="Genomic_DNA"/>
</dbReference>
<evidence type="ECO:0000259" key="8">
    <source>
        <dbReference type="Pfam" id="PF13087"/>
    </source>
</evidence>
<dbReference type="PANTHER" id="PTHR43788:SF8">
    <property type="entry name" value="DNA-BINDING PROTEIN SMUBP-2"/>
    <property type="match status" value="1"/>
</dbReference>
<keyword evidence="3" id="KW-0378">Hydrolase</keyword>
<dbReference type="GO" id="GO:0005524">
    <property type="term" value="F:ATP binding"/>
    <property type="evidence" value="ECO:0007669"/>
    <property type="project" value="UniProtKB-KW"/>
</dbReference>
<dbReference type="GO" id="GO:0043139">
    <property type="term" value="F:5'-3' DNA helicase activity"/>
    <property type="evidence" value="ECO:0007669"/>
    <property type="project" value="TreeGrafter"/>
</dbReference>
<dbReference type="InterPro" id="IPR027417">
    <property type="entry name" value="P-loop_NTPase"/>
</dbReference>
<feature type="domain" description="DNA2/NAM7 helicase helicase" evidence="7">
    <location>
        <begin position="362"/>
        <end position="523"/>
    </location>
</feature>
<proteinExistence type="inferred from homology"/>
<dbReference type="PANTHER" id="PTHR43788">
    <property type="entry name" value="DNA2/NAM7 HELICASE FAMILY MEMBER"/>
    <property type="match status" value="1"/>
</dbReference>
<dbReference type="Gene3D" id="3.40.50.300">
    <property type="entry name" value="P-loop containing nucleotide triphosphate hydrolases"/>
    <property type="match status" value="3"/>
</dbReference>
<dbReference type="GO" id="GO:0016787">
    <property type="term" value="F:hydrolase activity"/>
    <property type="evidence" value="ECO:0007669"/>
    <property type="project" value="UniProtKB-KW"/>
</dbReference>
<comment type="caution">
    <text evidence="10">The sequence shown here is derived from an EMBL/GenBank/DDBJ whole genome shotgun (WGS) entry which is preliminary data.</text>
</comment>
<dbReference type="Gene3D" id="3.40.960.10">
    <property type="entry name" value="VSR Endonuclease"/>
    <property type="match status" value="1"/>
</dbReference>
<dbReference type="InterPro" id="IPR050534">
    <property type="entry name" value="Coronavir_polyprotein_1ab"/>
</dbReference>
<dbReference type="eggNOG" id="COG2852">
    <property type="taxonomic scope" value="Bacteria"/>
</dbReference>
<keyword evidence="5" id="KW-0067">ATP-binding</keyword>
<dbReference type="InterPro" id="IPR049468">
    <property type="entry name" value="Restrct_endonuc-II-like_dom"/>
</dbReference>
<evidence type="ECO:0000256" key="2">
    <source>
        <dbReference type="ARBA" id="ARBA00022741"/>
    </source>
</evidence>
<evidence type="ECO:0000256" key="1">
    <source>
        <dbReference type="ARBA" id="ARBA00007913"/>
    </source>
</evidence>
<dbReference type="SUPFAM" id="SSF52980">
    <property type="entry name" value="Restriction endonuclease-like"/>
    <property type="match status" value="1"/>
</dbReference>
<evidence type="ECO:0000256" key="5">
    <source>
        <dbReference type="ARBA" id="ARBA00022840"/>
    </source>
</evidence>
<keyword evidence="2" id="KW-0547">Nucleotide-binding</keyword>
<feature type="coiled-coil region" evidence="6">
    <location>
        <begin position="459"/>
        <end position="493"/>
    </location>
</feature>
<evidence type="ECO:0000256" key="4">
    <source>
        <dbReference type="ARBA" id="ARBA00022806"/>
    </source>
</evidence>
<dbReference type="eggNOG" id="COG0507">
    <property type="taxonomic scope" value="Bacteria"/>
</dbReference>
<feature type="domain" description="DNA2/NAM7 helicase helicase" evidence="7">
    <location>
        <begin position="952"/>
        <end position="1102"/>
    </location>
</feature>
<dbReference type="Pfam" id="PF13087">
    <property type="entry name" value="AAA_12"/>
    <property type="match status" value="1"/>
</dbReference>
<feature type="domain" description="Restriction endonuclease type II-like" evidence="9">
    <location>
        <begin position="1361"/>
        <end position="1452"/>
    </location>
</feature>
<accession>D4CVI9</accession>
<dbReference type="eggNOG" id="COG1112">
    <property type="taxonomic scope" value="Bacteria"/>
</dbReference>
<protein>
    <recommendedName>
        <fullName evidence="12">Disulfide isomerase</fullName>
    </recommendedName>
</protein>
<dbReference type="Proteomes" id="UP000003748">
    <property type="component" value="Unassembled WGS sequence"/>
</dbReference>